<keyword evidence="3 7" id="KW-0863">Zinc-finger</keyword>
<proteinExistence type="inferred from homology"/>
<accession>A0A2T2WK50</accession>
<dbReference type="Pfam" id="PF21176">
    <property type="entry name" value="RecR_HhH"/>
    <property type="match status" value="1"/>
</dbReference>
<evidence type="ECO:0000256" key="5">
    <source>
        <dbReference type="ARBA" id="ARBA00023172"/>
    </source>
</evidence>
<evidence type="ECO:0000256" key="3">
    <source>
        <dbReference type="ARBA" id="ARBA00022771"/>
    </source>
</evidence>
<dbReference type="EMBL" id="PXYV01000014">
    <property type="protein sequence ID" value="PSR22624.1"/>
    <property type="molecule type" value="Genomic_DNA"/>
</dbReference>
<dbReference type="SUPFAM" id="SSF111304">
    <property type="entry name" value="Recombination protein RecR"/>
    <property type="match status" value="1"/>
</dbReference>
<dbReference type="SMART" id="SM00278">
    <property type="entry name" value="HhH1"/>
    <property type="match status" value="1"/>
</dbReference>
<dbReference type="InterPro" id="IPR006171">
    <property type="entry name" value="TOPRIM_dom"/>
</dbReference>
<comment type="similarity">
    <text evidence="7">Belongs to the RecR family.</text>
</comment>
<dbReference type="CDD" id="cd01025">
    <property type="entry name" value="TOPRIM_recR"/>
    <property type="match status" value="1"/>
</dbReference>
<evidence type="ECO:0000256" key="2">
    <source>
        <dbReference type="ARBA" id="ARBA00022763"/>
    </source>
</evidence>
<keyword evidence="4 7" id="KW-0862">Zinc</keyword>
<dbReference type="AlphaFoldDB" id="A0A2T2WK50"/>
<dbReference type="InterPro" id="IPR034137">
    <property type="entry name" value="TOPRIM_RecR"/>
</dbReference>
<dbReference type="HAMAP" id="MF_00017">
    <property type="entry name" value="RecR"/>
    <property type="match status" value="1"/>
</dbReference>
<dbReference type="Gene3D" id="1.10.8.420">
    <property type="entry name" value="RecR Domain 1"/>
    <property type="match status" value="1"/>
</dbReference>
<keyword evidence="6 7" id="KW-0234">DNA repair</keyword>
<comment type="function">
    <text evidence="7">May play a role in DNA repair. It seems to be involved in an RecBC-independent recombinational process of DNA repair. It may act with RecF and RecO.</text>
</comment>
<gene>
    <name evidence="7" type="primary">recR</name>
    <name evidence="9" type="ORF">C7B45_06095</name>
</gene>
<dbReference type="Pfam" id="PF13662">
    <property type="entry name" value="Toprim_4"/>
    <property type="match status" value="1"/>
</dbReference>
<reference evidence="9 10" key="1">
    <citation type="journal article" date="2014" name="BMC Genomics">
        <title>Comparison of environmental and isolate Sulfobacillus genomes reveals diverse carbon, sulfur, nitrogen, and hydrogen metabolisms.</title>
        <authorList>
            <person name="Justice N.B."/>
            <person name="Norman A."/>
            <person name="Brown C.T."/>
            <person name="Singh A."/>
            <person name="Thomas B.C."/>
            <person name="Banfield J.F."/>
        </authorList>
    </citation>
    <scope>NUCLEOTIDE SEQUENCE [LARGE SCALE GENOMIC DNA]</scope>
    <source>
        <strain evidence="9">AMDSBA3</strain>
    </source>
</reference>
<evidence type="ECO:0000256" key="6">
    <source>
        <dbReference type="ARBA" id="ARBA00023204"/>
    </source>
</evidence>
<evidence type="ECO:0000259" key="8">
    <source>
        <dbReference type="PROSITE" id="PS50880"/>
    </source>
</evidence>
<dbReference type="SMART" id="SM00493">
    <property type="entry name" value="TOPRIM"/>
    <property type="match status" value="1"/>
</dbReference>
<dbReference type="InterPro" id="IPR003583">
    <property type="entry name" value="Hlx-hairpin-Hlx_DNA-bd_motif"/>
</dbReference>
<evidence type="ECO:0000313" key="9">
    <source>
        <dbReference type="EMBL" id="PSR22624.1"/>
    </source>
</evidence>
<dbReference type="GO" id="GO:0008270">
    <property type="term" value="F:zinc ion binding"/>
    <property type="evidence" value="ECO:0007669"/>
    <property type="project" value="UniProtKB-KW"/>
</dbReference>
<dbReference type="GO" id="GO:0003677">
    <property type="term" value="F:DNA binding"/>
    <property type="evidence" value="ECO:0007669"/>
    <property type="project" value="UniProtKB-UniRule"/>
</dbReference>
<organism evidence="9 10">
    <name type="scientific">Sulfobacillus acidophilus</name>
    <dbReference type="NCBI Taxonomy" id="53633"/>
    <lineage>
        <taxon>Bacteria</taxon>
        <taxon>Bacillati</taxon>
        <taxon>Bacillota</taxon>
        <taxon>Clostridia</taxon>
        <taxon>Eubacteriales</taxon>
        <taxon>Clostridiales Family XVII. Incertae Sedis</taxon>
        <taxon>Sulfobacillus</taxon>
    </lineage>
</organism>
<dbReference type="InterPro" id="IPR023627">
    <property type="entry name" value="Rcmb_RecR"/>
</dbReference>
<keyword evidence="1 7" id="KW-0479">Metal-binding</keyword>
<dbReference type="PROSITE" id="PS50880">
    <property type="entry name" value="TOPRIM"/>
    <property type="match status" value="1"/>
</dbReference>
<dbReference type="PROSITE" id="PS01300">
    <property type="entry name" value="RECR"/>
    <property type="match status" value="1"/>
</dbReference>
<dbReference type="Pfam" id="PF21175">
    <property type="entry name" value="RecR_C"/>
    <property type="match status" value="1"/>
</dbReference>
<dbReference type="InterPro" id="IPR015967">
    <property type="entry name" value="Rcmb_RecR_Znf"/>
</dbReference>
<dbReference type="Gene3D" id="3.30.60.80">
    <property type="match status" value="1"/>
</dbReference>
<dbReference type="Gene3D" id="6.10.250.240">
    <property type="match status" value="1"/>
</dbReference>
<dbReference type="NCBIfam" id="TIGR00615">
    <property type="entry name" value="recR"/>
    <property type="match status" value="1"/>
</dbReference>
<dbReference type="GO" id="GO:0006281">
    <property type="term" value="P:DNA repair"/>
    <property type="evidence" value="ECO:0007669"/>
    <property type="project" value="UniProtKB-UniRule"/>
</dbReference>
<feature type="zinc finger region" description="C4-type" evidence="7">
    <location>
        <begin position="57"/>
        <end position="72"/>
    </location>
</feature>
<dbReference type="InterPro" id="IPR000093">
    <property type="entry name" value="DNA_Rcmb_RecR"/>
</dbReference>
<evidence type="ECO:0000256" key="7">
    <source>
        <dbReference type="HAMAP-Rule" id="MF_00017"/>
    </source>
</evidence>
<evidence type="ECO:0000313" key="10">
    <source>
        <dbReference type="Proteomes" id="UP000241848"/>
    </source>
</evidence>
<dbReference type="PANTHER" id="PTHR30446:SF0">
    <property type="entry name" value="RECOMBINATION PROTEIN RECR"/>
    <property type="match status" value="1"/>
</dbReference>
<comment type="caution">
    <text evidence="9">The sequence shown here is derived from an EMBL/GenBank/DDBJ whole genome shotgun (WGS) entry which is preliminary data.</text>
</comment>
<evidence type="ECO:0000256" key="4">
    <source>
        <dbReference type="ARBA" id="ARBA00022833"/>
    </source>
</evidence>
<keyword evidence="5 7" id="KW-0233">DNA recombination</keyword>
<keyword evidence="2 7" id="KW-0227">DNA damage</keyword>
<dbReference type="GO" id="GO:0006310">
    <property type="term" value="P:DNA recombination"/>
    <property type="evidence" value="ECO:0007669"/>
    <property type="project" value="UniProtKB-UniRule"/>
</dbReference>
<name>A0A2T2WK50_9FIRM</name>
<evidence type="ECO:0000256" key="1">
    <source>
        <dbReference type="ARBA" id="ARBA00022723"/>
    </source>
</evidence>
<dbReference type="Pfam" id="PF02132">
    <property type="entry name" value="RecR_ZnF"/>
    <property type="match status" value="1"/>
</dbReference>
<dbReference type="PANTHER" id="PTHR30446">
    <property type="entry name" value="RECOMBINATION PROTEIN RECR"/>
    <property type="match status" value="1"/>
</dbReference>
<dbReference type="Gene3D" id="3.40.1360.10">
    <property type="match status" value="1"/>
</dbReference>
<protein>
    <recommendedName>
        <fullName evidence="7">Recombination protein RecR</fullName>
    </recommendedName>
</protein>
<feature type="domain" description="Toprim" evidence="8">
    <location>
        <begin position="80"/>
        <end position="175"/>
    </location>
</feature>
<dbReference type="Proteomes" id="UP000241848">
    <property type="component" value="Unassembled WGS sequence"/>
</dbReference>
<sequence>MLYPEPIQDLVQELSKLPGVGPKTAQRLAFFLLNMPKGEAELLASAILAARSRIRYCSECFNFTDADPCAICRNSARDDAWIMVVEHPKDVVAMEKTREFKGRYHVLHGAISPMEGIGPDDLKVRELLARLQQKTPREIVLATSSSLEGEATALYLARLLKPMGYKVTRIARGLPMGGDLDYTDEMTLAKALEGRQEA</sequence>